<evidence type="ECO:0000256" key="1">
    <source>
        <dbReference type="SAM" id="MobiDB-lite"/>
    </source>
</evidence>
<evidence type="ECO:0000313" key="2">
    <source>
        <dbReference type="EMBL" id="OSS47676.1"/>
    </source>
</evidence>
<sequence>MKPEGNRGDPARNTNLQEGNESIATAGAWHNNSSDSPDPFVLYSSSKWRISIAHRNAYCCRIPFAAPVVSETIQNIVLQVVLYLWSIPATITARTADAMLRIEYDF</sequence>
<name>A0A1Y2LUW0_EPING</name>
<proteinExistence type="predicted"/>
<dbReference type="Proteomes" id="UP000193240">
    <property type="component" value="Unassembled WGS sequence"/>
</dbReference>
<feature type="compositionally biased region" description="Polar residues" evidence="1">
    <location>
        <begin position="12"/>
        <end position="23"/>
    </location>
</feature>
<protein>
    <submittedName>
        <fullName evidence="2">Uncharacterized protein</fullName>
    </submittedName>
</protein>
<accession>A0A1Y2LUW0</accession>
<evidence type="ECO:0000313" key="3">
    <source>
        <dbReference type="Proteomes" id="UP000193240"/>
    </source>
</evidence>
<keyword evidence="3" id="KW-1185">Reference proteome</keyword>
<dbReference type="InParanoid" id="A0A1Y2LUW0"/>
<feature type="region of interest" description="Disordered" evidence="1">
    <location>
        <begin position="1"/>
        <end position="35"/>
    </location>
</feature>
<reference evidence="2 3" key="1">
    <citation type="journal article" date="2017" name="Genome Announc.">
        <title>Genome sequence of the saprophytic ascomycete Epicoccum nigrum ICMP 19927 strain isolated from New Zealand.</title>
        <authorList>
            <person name="Fokin M."/>
            <person name="Fleetwood D."/>
            <person name="Weir B.S."/>
            <person name="Villas-Boas S.G."/>
        </authorList>
    </citation>
    <scope>NUCLEOTIDE SEQUENCE [LARGE SCALE GENOMIC DNA]</scope>
    <source>
        <strain evidence="2 3">ICMP 19927</strain>
    </source>
</reference>
<organism evidence="2 3">
    <name type="scientific">Epicoccum nigrum</name>
    <name type="common">Soil fungus</name>
    <name type="synonym">Epicoccum purpurascens</name>
    <dbReference type="NCBI Taxonomy" id="105696"/>
    <lineage>
        <taxon>Eukaryota</taxon>
        <taxon>Fungi</taxon>
        <taxon>Dikarya</taxon>
        <taxon>Ascomycota</taxon>
        <taxon>Pezizomycotina</taxon>
        <taxon>Dothideomycetes</taxon>
        <taxon>Pleosporomycetidae</taxon>
        <taxon>Pleosporales</taxon>
        <taxon>Pleosporineae</taxon>
        <taxon>Didymellaceae</taxon>
        <taxon>Epicoccum</taxon>
    </lineage>
</organism>
<gene>
    <name evidence="2" type="ORF">B5807_07556</name>
</gene>
<dbReference type="EMBL" id="KZ107848">
    <property type="protein sequence ID" value="OSS47676.1"/>
    <property type="molecule type" value="Genomic_DNA"/>
</dbReference>
<dbReference type="AlphaFoldDB" id="A0A1Y2LUW0"/>
<feature type="compositionally biased region" description="Basic and acidic residues" evidence="1">
    <location>
        <begin position="1"/>
        <end position="10"/>
    </location>
</feature>